<sequence>MNIYSLEIENNPQTKIKSHSILSTFHRIKKLILPYTQKLTLKEESSSSKERILHGDAKQSSLATFFKSIDDFICTSIDLPLHPSIDPELVLSENFAPVDELPPTACEVVEGSLPSSLDKAYIRNGPNPHFIPRGPYYLFDGDGMLHMIKISKGKATFCSRYVKTYKYGFGLANTSLALIGGRLFALGESDLPYAIKVISNGDIITLGRHHFFNDEPFLSMTAHPKIDPNAGEAFALRYQVIHPFLMLFTIDSNGKKQPDVPIFSMNSTSLIHDFALTKNYVLFPDTQILIDLKEITRGRSPVRVDLAKVSRLGIIPRYADDESELRCIETPGFNMMHCINAWEEDDGDKIIMVATNLSSVEQALDRLDLAGLRLEKITICVKGMTSERHHFSTEVLDLGGINPAYAGKKNR</sequence>
<dbReference type="InterPro" id="IPR004294">
    <property type="entry name" value="Carotenoid_Oase"/>
</dbReference>
<keyword evidence="2 5" id="KW-0479">Metal-binding</keyword>
<keyword evidence="3" id="KW-0223">Dioxygenase</keyword>
<feature type="binding site" evidence="5">
    <location>
        <position position="223"/>
    </location>
    <ligand>
        <name>Fe cation</name>
        <dbReference type="ChEBI" id="CHEBI:24875"/>
        <note>catalytic</note>
    </ligand>
</feature>
<evidence type="ECO:0000313" key="7">
    <source>
        <dbReference type="Proteomes" id="UP000826271"/>
    </source>
</evidence>
<organism evidence="6 7">
    <name type="scientific">Buddleja alternifolia</name>
    <dbReference type="NCBI Taxonomy" id="168488"/>
    <lineage>
        <taxon>Eukaryota</taxon>
        <taxon>Viridiplantae</taxon>
        <taxon>Streptophyta</taxon>
        <taxon>Embryophyta</taxon>
        <taxon>Tracheophyta</taxon>
        <taxon>Spermatophyta</taxon>
        <taxon>Magnoliopsida</taxon>
        <taxon>eudicotyledons</taxon>
        <taxon>Gunneridae</taxon>
        <taxon>Pentapetalae</taxon>
        <taxon>asterids</taxon>
        <taxon>lamiids</taxon>
        <taxon>Lamiales</taxon>
        <taxon>Scrophulariaceae</taxon>
        <taxon>Buddlejeae</taxon>
        <taxon>Buddleja</taxon>
    </lineage>
</organism>
<dbReference type="GO" id="GO:0009570">
    <property type="term" value="C:chloroplast stroma"/>
    <property type="evidence" value="ECO:0007669"/>
    <property type="project" value="TreeGrafter"/>
</dbReference>
<dbReference type="GO" id="GO:0046872">
    <property type="term" value="F:metal ion binding"/>
    <property type="evidence" value="ECO:0007669"/>
    <property type="project" value="UniProtKB-KW"/>
</dbReference>
<protein>
    <submittedName>
        <fullName evidence="6">Uncharacterized protein</fullName>
    </submittedName>
</protein>
<evidence type="ECO:0000256" key="2">
    <source>
        <dbReference type="ARBA" id="ARBA00022723"/>
    </source>
</evidence>
<keyword evidence="7" id="KW-1185">Reference proteome</keyword>
<dbReference type="Proteomes" id="UP000826271">
    <property type="component" value="Unassembled WGS sequence"/>
</dbReference>
<feature type="binding site" evidence="5">
    <location>
        <position position="337"/>
    </location>
    <ligand>
        <name>Fe cation</name>
        <dbReference type="ChEBI" id="CHEBI:24875"/>
        <note>catalytic</note>
    </ligand>
</feature>
<dbReference type="Pfam" id="PF03055">
    <property type="entry name" value="RPE65"/>
    <property type="match status" value="1"/>
</dbReference>
<dbReference type="AlphaFoldDB" id="A0AAV6XSQ4"/>
<keyword evidence="4 5" id="KW-0408">Iron</keyword>
<proteinExistence type="inferred from homology"/>
<evidence type="ECO:0000313" key="6">
    <source>
        <dbReference type="EMBL" id="KAG8382050.1"/>
    </source>
</evidence>
<evidence type="ECO:0000256" key="3">
    <source>
        <dbReference type="ARBA" id="ARBA00022964"/>
    </source>
</evidence>
<comment type="caution">
    <text evidence="6">The sequence shown here is derived from an EMBL/GenBank/DDBJ whole genome shotgun (WGS) entry which is preliminary data.</text>
</comment>
<comment type="cofactor">
    <cofactor evidence="5">
        <name>Fe(2+)</name>
        <dbReference type="ChEBI" id="CHEBI:29033"/>
    </cofactor>
    <text evidence="5">Binds 1 Fe(2+) ion per subunit.</text>
</comment>
<evidence type="ECO:0000256" key="1">
    <source>
        <dbReference type="ARBA" id="ARBA00006787"/>
    </source>
</evidence>
<dbReference type="PANTHER" id="PTHR10543">
    <property type="entry name" value="BETA-CAROTENE DIOXYGENASE"/>
    <property type="match status" value="1"/>
</dbReference>
<reference evidence="6" key="1">
    <citation type="submission" date="2019-10" db="EMBL/GenBank/DDBJ databases">
        <authorList>
            <person name="Zhang R."/>
            <person name="Pan Y."/>
            <person name="Wang J."/>
            <person name="Ma R."/>
            <person name="Yu S."/>
        </authorList>
    </citation>
    <scope>NUCLEOTIDE SEQUENCE</scope>
    <source>
        <strain evidence="6">LA-IB0</strain>
        <tissue evidence="6">Leaf</tissue>
    </source>
</reference>
<dbReference type="PANTHER" id="PTHR10543:SF46">
    <property type="entry name" value="CAROTENOID CLEAVAGE DIOXYGENASE 4, CHLOROPLASTIC-RELATED"/>
    <property type="match status" value="1"/>
</dbReference>
<dbReference type="GO" id="GO:0010436">
    <property type="term" value="F:carotenoid dioxygenase activity"/>
    <property type="evidence" value="ECO:0007669"/>
    <property type="project" value="TreeGrafter"/>
</dbReference>
<dbReference type="EMBL" id="WHWC01000005">
    <property type="protein sequence ID" value="KAG8382050.1"/>
    <property type="molecule type" value="Genomic_DNA"/>
</dbReference>
<evidence type="ECO:0000256" key="5">
    <source>
        <dbReference type="PIRSR" id="PIRSR604294-1"/>
    </source>
</evidence>
<evidence type="ECO:0000256" key="4">
    <source>
        <dbReference type="ARBA" id="ARBA00023004"/>
    </source>
</evidence>
<accession>A0AAV6XSQ4</accession>
<feature type="binding site" evidence="5">
    <location>
        <position position="272"/>
    </location>
    <ligand>
        <name>Fe cation</name>
        <dbReference type="ChEBI" id="CHEBI:24875"/>
        <note>catalytic</note>
    </ligand>
</feature>
<gene>
    <name evidence="6" type="ORF">BUALT_Bualt05G0036200</name>
</gene>
<comment type="similarity">
    <text evidence="1">Belongs to the carotenoid oxygenase family.</text>
</comment>
<name>A0AAV6XSQ4_9LAMI</name>
<dbReference type="GO" id="GO:0016121">
    <property type="term" value="P:carotene catabolic process"/>
    <property type="evidence" value="ECO:0007669"/>
    <property type="project" value="TreeGrafter"/>
</dbReference>
<keyword evidence="3" id="KW-0560">Oxidoreductase</keyword>